<keyword evidence="1" id="KW-0732">Signal</keyword>
<dbReference type="AlphaFoldDB" id="A0A0C3ALL1"/>
<dbReference type="EMBL" id="KN824314">
    <property type="protein sequence ID" value="KIM25475.1"/>
    <property type="molecule type" value="Genomic_DNA"/>
</dbReference>
<dbReference type="Proteomes" id="UP000054097">
    <property type="component" value="Unassembled WGS sequence"/>
</dbReference>
<protein>
    <submittedName>
        <fullName evidence="2">Uncharacterized protein</fullName>
    </submittedName>
</protein>
<proteinExistence type="predicted"/>
<evidence type="ECO:0000313" key="3">
    <source>
        <dbReference type="Proteomes" id="UP000054097"/>
    </source>
</evidence>
<sequence>MYTSTILSVALVATLAAAAPLELGYDNAPAAGDAHAATLTKAKNDANNQIKNMRATLANPNDPVNKQRIHDAFGPKANIAEISKTVEKLHTGTLQVASANPALADAEKGRPALAKVSLNRNQDGSFNSMGSAKIGSRFHKTTFSDK</sequence>
<feature type="chain" id="PRO_5002161055" evidence="1">
    <location>
        <begin position="19"/>
        <end position="146"/>
    </location>
</feature>
<keyword evidence="3" id="KW-1185">Reference proteome</keyword>
<reference evidence="2 3" key="1">
    <citation type="submission" date="2014-04" db="EMBL/GenBank/DDBJ databases">
        <authorList>
            <consortium name="DOE Joint Genome Institute"/>
            <person name="Kuo A."/>
            <person name="Zuccaro A."/>
            <person name="Kohler A."/>
            <person name="Nagy L.G."/>
            <person name="Floudas D."/>
            <person name="Copeland A."/>
            <person name="Barry K.W."/>
            <person name="Cichocki N."/>
            <person name="Veneault-Fourrey C."/>
            <person name="LaButti K."/>
            <person name="Lindquist E.A."/>
            <person name="Lipzen A."/>
            <person name="Lundell T."/>
            <person name="Morin E."/>
            <person name="Murat C."/>
            <person name="Sun H."/>
            <person name="Tunlid A."/>
            <person name="Henrissat B."/>
            <person name="Grigoriev I.V."/>
            <person name="Hibbett D.S."/>
            <person name="Martin F."/>
            <person name="Nordberg H.P."/>
            <person name="Cantor M.N."/>
            <person name="Hua S.X."/>
        </authorList>
    </citation>
    <scope>NUCLEOTIDE SEQUENCE [LARGE SCALE GENOMIC DNA]</scope>
    <source>
        <strain evidence="2 3">MAFF 305830</strain>
    </source>
</reference>
<evidence type="ECO:0000313" key="2">
    <source>
        <dbReference type="EMBL" id="KIM25475.1"/>
    </source>
</evidence>
<gene>
    <name evidence="2" type="ORF">M408DRAFT_331217</name>
</gene>
<feature type="signal peptide" evidence="1">
    <location>
        <begin position="1"/>
        <end position="18"/>
    </location>
</feature>
<organism evidence="2 3">
    <name type="scientific">Serendipita vermifera MAFF 305830</name>
    <dbReference type="NCBI Taxonomy" id="933852"/>
    <lineage>
        <taxon>Eukaryota</taxon>
        <taxon>Fungi</taxon>
        <taxon>Dikarya</taxon>
        <taxon>Basidiomycota</taxon>
        <taxon>Agaricomycotina</taxon>
        <taxon>Agaricomycetes</taxon>
        <taxon>Sebacinales</taxon>
        <taxon>Serendipitaceae</taxon>
        <taxon>Serendipita</taxon>
    </lineage>
</organism>
<accession>A0A0C3ALL1</accession>
<reference evidence="3" key="2">
    <citation type="submission" date="2015-01" db="EMBL/GenBank/DDBJ databases">
        <title>Evolutionary Origins and Diversification of the Mycorrhizal Mutualists.</title>
        <authorList>
            <consortium name="DOE Joint Genome Institute"/>
            <consortium name="Mycorrhizal Genomics Consortium"/>
            <person name="Kohler A."/>
            <person name="Kuo A."/>
            <person name="Nagy L.G."/>
            <person name="Floudas D."/>
            <person name="Copeland A."/>
            <person name="Barry K.W."/>
            <person name="Cichocki N."/>
            <person name="Veneault-Fourrey C."/>
            <person name="LaButti K."/>
            <person name="Lindquist E.A."/>
            <person name="Lipzen A."/>
            <person name="Lundell T."/>
            <person name="Morin E."/>
            <person name="Murat C."/>
            <person name="Riley R."/>
            <person name="Ohm R."/>
            <person name="Sun H."/>
            <person name="Tunlid A."/>
            <person name="Henrissat B."/>
            <person name="Grigoriev I.V."/>
            <person name="Hibbett D.S."/>
            <person name="Martin F."/>
        </authorList>
    </citation>
    <scope>NUCLEOTIDE SEQUENCE [LARGE SCALE GENOMIC DNA]</scope>
    <source>
        <strain evidence="3">MAFF 305830</strain>
    </source>
</reference>
<evidence type="ECO:0000256" key="1">
    <source>
        <dbReference type="SAM" id="SignalP"/>
    </source>
</evidence>
<name>A0A0C3ALL1_SERVB</name>
<dbReference type="HOGENOM" id="CLU_121090_0_0_1"/>